<evidence type="ECO:0000313" key="6">
    <source>
        <dbReference type="Proteomes" id="UP000800235"/>
    </source>
</evidence>
<sequence length="213" mass="24995">MANVLDPDPSSRMRWERKMVIRQVTKRGRLTRAQQLKRTERESLTKSQLFRTSTKKLGMLARQIAGKPIEDAIVQMQFSKKLVAREIKEHLEFARNSAIVRRGLGLGKVEDRTGEPVEIQLKNGQRKTVKDRTSIYIDQAWVNRGKYSRSPEFRARGKMNILHHPHTSISVVLKEEATRVRLSDEAKQKRLSRKLWLHLPDRPIIQQRQYPLW</sequence>
<evidence type="ECO:0000256" key="1">
    <source>
        <dbReference type="ARBA" id="ARBA00009451"/>
    </source>
</evidence>
<dbReference type="AlphaFoldDB" id="A0A9P4U517"/>
<keyword evidence="6" id="KW-1185">Reference proteome</keyword>
<keyword evidence="3 4" id="KW-0687">Ribonucleoprotein</keyword>
<gene>
    <name evidence="5" type="ORF">EJ08DRAFT_602478</name>
</gene>
<dbReference type="FunFam" id="3.90.470.10:FF:000017">
    <property type="entry name" value="54S ribosomal protein L22, mitochondrial"/>
    <property type="match status" value="1"/>
</dbReference>
<accession>A0A9P4U517</accession>
<comment type="similarity">
    <text evidence="1 4">Belongs to the universal ribosomal protein uL22 family.</text>
</comment>
<dbReference type="EMBL" id="MU007010">
    <property type="protein sequence ID" value="KAF2436507.1"/>
    <property type="molecule type" value="Genomic_DNA"/>
</dbReference>
<evidence type="ECO:0000313" key="5">
    <source>
        <dbReference type="EMBL" id="KAF2436507.1"/>
    </source>
</evidence>
<dbReference type="PANTHER" id="PTHR13501">
    <property type="entry name" value="CHLOROPLAST 50S RIBOSOMAL PROTEIN L22-RELATED"/>
    <property type="match status" value="1"/>
</dbReference>
<dbReference type="InterPro" id="IPR047867">
    <property type="entry name" value="Ribosomal_uL22_bac/org-type"/>
</dbReference>
<dbReference type="PANTHER" id="PTHR13501:SF10">
    <property type="entry name" value="LARGE RIBOSOMAL SUBUNIT PROTEIN UL22M"/>
    <property type="match status" value="1"/>
</dbReference>
<dbReference type="Proteomes" id="UP000800235">
    <property type="component" value="Unassembled WGS sequence"/>
</dbReference>
<dbReference type="SUPFAM" id="SSF54843">
    <property type="entry name" value="Ribosomal protein L22"/>
    <property type="match status" value="1"/>
</dbReference>
<dbReference type="GO" id="GO:0006412">
    <property type="term" value="P:translation"/>
    <property type="evidence" value="ECO:0007669"/>
    <property type="project" value="InterPro"/>
</dbReference>
<dbReference type="InterPro" id="IPR036394">
    <property type="entry name" value="Ribosomal_uL22_sf"/>
</dbReference>
<dbReference type="CDD" id="cd00336">
    <property type="entry name" value="Ribosomal_L22"/>
    <property type="match status" value="1"/>
</dbReference>
<dbReference type="Pfam" id="PF00237">
    <property type="entry name" value="Ribosomal_L22"/>
    <property type="match status" value="1"/>
</dbReference>
<comment type="caution">
    <text evidence="5">The sequence shown here is derived from an EMBL/GenBank/DDBJ whole genome shotgun (WGS) entry which is preliminary data.</text>
</comment>
<evidence type="ECO:0000256" key="4">
    <source>
        <dbReference type="RuleBase" id="RU004005"/>
    </source>
</evidence>
<evidence type="ECO:0000256" key="3">
    <source>
        <dbReference type="ARBA" id="ARBA00023274"/>
    </source>
</evidence>
<reference evidence="5" key="1">
    <citation type="journal article" date="2020" name="Stud. Mycol.">
        <title>101 Dothideomycetes genomes: a test case for predicting lifestyles and emergence of pathogens.</title>
        <authorList>
            <person name="Haridas S."/>
            <person name="Albert R."/>
            <person name="Binder M."/>
            <person name="Bloem J."/>
            <person name="Labutti K."/>
            <person name="Salamov A."/>
            <person name="Andreopoulos B."/>
            <person name="Baker S."/>
            <person name="Barry K."/>
            <person name="Bills G."/>
            <person name="Bluhm B."/>
            <person name="Cannon C."/>
            <person name="Castanera R."/>
            <person name="Culley D."/>
            <person name="Daum C."/>
            <person name="Ezra D."/>
            <person name="Gonzalez J."/>
            <person name="Henrissat B."/>
            <person name="Kuo A."/>
            <person name="Liang C."/>
            <person name="Lipzen A."/>
            <person name="Lutzoni F."/>
            <person name="Magnuson J."/>
            <person name="Mondo S."/>
            <person name="Nolan M."/>
            <person name="Ohm R."/>
            <person name="Pangilinan J."/>
            <person name="Park H.-J."/>
            <person name="Ramirez L."/>
            <person name="Alfaro M."/>
            <person name="Sun H."/>
            <person name="Tritt A."/>
            <person name="Yoshinaga Y."/>
            <person name="Zwiers L.-H."/>
            <person name="Turgeon B."/>
            <person name="Goodwin S."/>
            <person name="Spatafora J."/>
            <person name="Crous P."/>
            <person name="Grigoriev I."/>
        </authorList>
    </citation>
    <scope>NUCLEOTIDE SEQUENCE</scope>
    <source>
        <strain evidence="5">CBS 130266</strain>
    </source>
</reference>
<name>A0A9P4U517_9PEZI</name>
<keyword evidence="2 4" id="KW-0689">Ribosomal protein</keyword>
<organism evidence="5 6">
    <name type="scientific">Tothia fuscella</name>
    <dbReference type="NCBI Taxonomy" id="1048955"/>
    <lineage>
        <taxon>Eukaryota</taxon>
        <taxon>Fungi</taxon>
        <taxon>Dikarya</taxon>
        <taxon>Ascomycota</taxon>
        <taxon>Pezizomycotina</taxon>
        <taxon>Dothideomycetes</taxon>
        <taxon>Pleosporomycetidae</taxon>
        <taxon>Venturiales</taxon>
        <taxon>Cylindrosympodiaceae</taxon>
        <taxon>Tothia</taxon>
    </lineage>
</organism>
<protein>
    <submittedName>
        <fullName evidence="5">Ribosomal protein L22</fullName>
    </submittedName>
</protein>
<dbReference type="OrthoDB" id="416470at2759"/>
<dbReference type="GO" id="GO:0003735">
    <property type="term" value="F:structural constituent of ribosome"/>
    <property type="evidence" value="ECO:0007669"/>
    <property type="project" value="InterPro"/>
</dbReference>
<dbReference type="Gene3D" id="3.90.470.10">
    <property type="entry name" value="Ribosomal protein L22/L17"/>
    <property type="match status" value="1"/>
</dbReference>
<dbReference type="InterPro" id="IPR001063">
    <property type="entry name" value="Ribosomal_uL22"/>
</dbReference>
<proteinExistence type="inferred from homology"/>
<evidence type="ECO:0000256" key="2">
    <source>
        <dbReference type="ARBA" id="ARBA00022980"/>
    </source>
</evidence>
<dbReference type="GO" id="GO:0015934">
    <property type="term" value="C:large ribosomal subunit"/>
    <property type="evidence" value="ECO:0007669"/>
    <property type="project" value="InterPro"/>
</dbReference>